<proteinExistence type="predicted"/>
<organism evidence="4 5">
    <name type="scientific">Protea cynaroides</name>
    <dbReference type="NCBI Taxonomy" id="273540"/>
    <lineage>
        <taxon>Eukaryota</taxon>
        <taxon>Viridiplantae</taxon>
        <taxon>Streptophyta</taxon>
        <taxon>Embryophyta</taxon>
        <taxon>Tracheophyta</taxon>
        <taxon>Spermatophyta</taxon>
        <taxon>Magnoliopsida</taxon>
        <taxon>Proteales</taxon>
        <taxon>Proteaceae</taxon>
        <taxon>Protea</taxon>
    </lineage>
</organism>
<comment type="function">
    <text evidence="1">Acts as a component of a SCF E3 ubiquitin ligase complexes.</text>
</comment>
<keyword evidence="5" id="KW-1185">Reference proteome</keyword>
<dbReference type="InterPro" id="IPR036047">
    <property type="entry name" value="F-box-like_dom_sf"/>
</dbReference>
<dbReference type="EMBL" id="JAMYWD010000012">
    <property type="protein sequence ID" value="KAJ4950740.1"/>
    <property type="molecule type" value="Genomic_DNA"/>
</dbReference>
<dbReference type="AlphaFoldDB" id="A0A9Q0GQR6"/>
<dbReference type="GO" id="GO:0019005">
    <property type="term" value="C:SCF ubiquitin ligase complex"/>
    <property type="evidence" value="ECO:0007669"/>
    <property type="project" value="UniProtKB-UniRule"/>
</dbReference>
<keyword evidence="1" id="KW-0539">Nucleus</keyword>
<comment type="caution">
    <text evidence="4">The sequence shown here is derived from an EMBL/GenBank/DDBJ whole genome shotgun (WGS) entry which is preliminary data.</text>
</comment>
<dbReference type="PANTHER" id="PTHR12874">
    <property type="entry name" value="F-BOX ONLY PROTEIN 48-RELATED"/>
    <property type="match status" value="1"/>
</dbReference>
<comment type="subcellular location">
    <subcellularLocation>
        <location evidence="1">Nucleus</location>
    </subcellularLocation>
</comment>
<accession>A0A9Q0GQR6</accession>
<comment type="pathway">
    <text evidence="1">Protein modification; protein ubiquitination.</text>
</comment>
<dbReference type="GO" id="GO:0005737">
    <property type="term" value="C:cytoplasm"/>
    <property type="evidence" value="ECO:0007669"/>
    <property type="project" value="TreeGrafter"/>
</dbReference>
<dbReference type="Gene3D" id="1.20.1280.50">
    <property type="match status" value="1"/>
</dbReference>
<dbReference type="Pfam" id="PF12937">
    <property type="entry name" value="F-box-like"/>
    <property type="match status" value="1"/>
</dbReference>
<sequence length="218" mass="25138">MNRGRSEDQIETFKPEKPLKKEPRIRRNLQNNENRGNDFEVLFSSNSSHGIETADPITSVDYPDLSLKIFCFLDHQDLATAQQVCRKWRVLASNNDLWCNLFKEKWGEHHAAFYDPLDSKLWKDVYQVQDRCDRVGLGLKIIRESDDYYLVHQGEIQRYLGSRKGDKVVSGRSNLKRGFGGEESLGAEDLCLGILDKILFFLGDLEVASRDGKRSRLL</sequence>
<reference evidence="4" key="1">
    <citation type="journal article" date="2023" name="Plant J.">
        <title>The genome of the king protea, Protea cynaroides.</title>
        <authorList>
            <person name="Chang J."/>
            <person name="Duong T.A."/>
            <person name="Schoeman C."/>
            <person name="Ma X."/>
            <person name="Roodt D."/>
            <person name="Barker N."/>
            <person name="Li Z."/>
            <person name="Van de Peer Y."/>
            <person name="Mizrachi E."/>
        </authorList>
    </citation>
    <scope>NUCLEOTIDE SEQUENCE</scope>
    <source>
        <tissue evidence="4">Young leaves</tissue>
    </source>
</reference>
<evidence type="ECO:0000313" key="4">
    <source>
        <dbReference type="EMBL" id="KAJ4950740.1"/>
    </source>
</evidence>
<dbReference type="SMART" id="SM00256">
    <property type="entry name" value="FBOX"/>
    <property type="match status" value="1"/>
</dbReference>
<dbReference type="GO" id="GO:0005634">
    <property type="term" value="C:nucleus"/>
    <property type="evidence" value="ECO:0007669"/>
    <property type="project" value="UniProtKB-SubCell"/>
</dbReference>
<name>A0A9Q0GQR6_9MAGN</name>
<feature type="region of interest" description="Disordered" evidence="2">
    <location>
        <begin position="1"/>
        <end position="31"/>
    </location>
</feature>
<dbReference type="GO" id="GO:0031146">
    <property type="term" value="P:SCF-dependent proteasomal ubiquitin-dependent protein catabolic process"/>
    <property type="evidence" value="ECO:0007669"/>
    <property type="project" value="UniProtKB-UniRule"/>
</dbReference>
<evidence type="ECO:0000256" key="1">
    <source>
        <dbReference type="RuleBase" id="RU369085"/>
    </source>
</evidence>
<dbReference type="Proteomes" id="UP001141806">
    <property type="component" value="Unassembled WGS sequence"/>
</dbReference>
<comment type="subunit">
    <text evidence="1">Component of the SCF-type E3 ligase complex.</text>
</comment>
<dbReference type="PANTHER" id="PTHR12874:SF26">
    <property type="entry name" value="F-BOX PROTEIN"/>
    <property type="match status" value="1"/>
</dbReference>
<protein>
    <recommendedName>
        <fullName evidence="1">F-box protein</fullName>
    </recommendedName>
</protein>
<evidence type="ECO:0000313" key="5">
    <source>
        <dbReference type="Proteomes" id="UP001141806"/>
    </source>
</evidence>
<keyword evidence="1" id="KW-0833">Ubl conjugation pathway</keyword>
<gene>
    <name evidence="4" type="ORF">NE237_027572</name>
</gene>
<evidence type="ECO:0000256" key="2">
    <source>
        <dbReference type="SAM" id="MobiDB-lite"/>
    </source>
</evidence>
<dbReference type="OrthoDB" id="3219396at2759"/>
<dbReference type="InterPro" id="IPR001810">
    <property type="entry name" value="F-box_dom"/>
</dbReference>
<dbReference type="GO" id="GO:0016567">
    <property type="term" value="P:protein ubiquitination"/>
    <property type="evidence" value="ECO:0007669"/>
    <property type="project" value="UniProtKB-UniRule"/>
</dbReference>
<feature type="compositionally biased region" description="Basic and acidic residues" evidence="2">
    <location>
        <begin position="1"/>
        <end position="22"/>
    </location>
</feature>
<dbReference type="SUPFAM" id="SSF81383">
    <property type="entry name" value="F-box domain"/>
    <property type="match status" value="1"/>
</dbReference>
<feature type="domain" description="F-box" evidence="3">
    <location>
        <begin position="62"/>
        <end position="101"/>
    </location>
</feature>
<evidence type="ECO:0000259" key="3">
    <source>
        <dbReference type="SMART" id="SM00256"/>
    </source>
</evidence>